<dbReference type="RefSeq" id="WP_377732419.1">
    <property type="nucleotide sequence ID" value="NZ_JBHSRI010000002.1"/>
</dbReference>
<organism evidence="1 2">
    <name type="scientific">Paenisporosarcina macmurdoensis</name>
    <dbReference type="NCBI Taxonomy" id="212659"/>
    <lineage>
        <taxon>Bacteria</taxon>
        <taxon>Bacillati</taxon>
        <taxon>Bacillota</taxon>
        <taxon>Bacilli</taxon>
        <taxon>Bacillales</taxon>
        <taxon>Caryophanaceae</taxon>
        <taxon>Paenisporosarcina</taxon>
    </lineage>
</organism>
<comment type="caution">
    <text evidence="1">The sequence shown here is derived from an EMBL/GenBank/DDBJ whole genome shotgun (WGS) entry which is preliminary data.</text>
</comment>
<dbReference type="Proteomes" id="UP001596170">
    <property type="component" value="Unassembled WGS sequence"/>
</dbReference>
<evidence type="ECO:0000313" key="1">
    <source>
        <dbReference type="EMBL" id="MFC6038403.1"/>
    </source>
</evidence>
<proteinExistence type="predicted"/>
<evidence type="ECO:0000313" key="2">
    <source>
        <dbReference type="Proteomes" id="UP001596170"/>
    </source>
</evidence>
<keyword evidence="2" id="KW-1185">Reference proteome</keyword>
<reference evidence="2" key="1">
    <citation type="journal article" date="2019" name="Int. J. Syst. Evol. Microbiol.">
        <title>The Global Catalogue of Microorganisms (GCM) 10K type strain sequencing project: providing services to taxonomists for standard genome sequencing and annotation.</title>
        <authorList>
            <consortium name="The Broad Institute Genomics Platform"/>
            <consortium name="The Broad Institute Genome Sequencing Center for Infectious Disease"/>
            <person name="Wu L."/>
            <person name="Ma J."/>
        </authorList>
    </citation>
    <scope>NUCLEOTIDE SEQUENCE [LARGE SCALE GENOMIC DNA]</scope>
    <source>
        <strain evidence="2">CCUG 54527</strain>
    </source>
</reference>
<name>A0ABW1L5L3_9BACL</name>
<dbReference type="EMBL" id="JBHSRI010000002">
    <property type="protein sequence ID" value="MFC6038403.1"/>
    <property type="molecule type" value="Genomic_DNA"/>
</dbReference>
<protein>
    <submittedName>
        <fullName evidence="1">Uncharacterized protein</fullName>
    </submittedName>
</protein>
<sequence length="45" mass="5365">MHIDIDRDQLVCTITMLTNYSDEYLKKISDIELLEIYSRVMDGRN</sequence>
<accession>A0ABW1L5L3</accession>
<gene>
    <name evidence="1" type="ORF">ACFPYN_02940</name>
</gene>